<dbReference type="EMBL" id="JBANRG010000012">
    <property type="protein sequence ID" value="KAK7461740.1"/>
    <property type="molecule type" value="Genomic_DNA"/>
</dbReference>
<proteinExistence type="predicted"/>
<comment type="caution">
    <text evidence="1">The sequence shown here is derived from an EMBL/GenBank/DDBJ whole genome shotgun (WGS) entry which is preliminary data.</text>
</comment>
<gene>
    <name evidence="1" type="ORF">VKT23_008169</name>
</gene>
<evidence type="ECO:0000313" key="1">
    <source>
        <dbReference type="EMBL" id="KAK7461740.1"/>
    </source>
</evidence>
<name>A0ABR1JJQ2_9AGAR</name>
<evidence type="ECO:0000313" key="2">
    <source>
        <dbReference type="Proteomes" id="UP001498398"/>
    </source>
</evidence>
<sequence length="110" mass="12562">MNLDSHEYEETKGLAEDLSEGKFSFPIIHGIYEQPQSTLLSDVLNERPKTPTLKLEAIDYLRHKTRSFEYSRLVLNTFEEEIRGEIEQLGGNEHLTVLVDLLANKMKAGA</sequence>
<dbReference type="InterPro" id="IPR008949">
    <property type="entry name" value="Isoprenoid_synthase_dom_sf"/>
</dbReference>
<dbReference type="SUPFAM" id="SSF48576">
    <property type="entry name" value="Terpenoid synthases"/>
    <property type="match status" value="1"/>
</dbReference>
<dbReference type="Proteomes" id="UP001498398">
    <property type="component" value="Unassembled WGS sequence"/>
</dbReference>
<protein>
    <submittedName>
        <fullName evidence="1">Uncharacterized protein</fullName>
    </submittedName>
</protein>
<organism evidence="1 2">
    <name type="scientific">Marasmiellus scandens</name>
    <dbReference type="NCBI Taxonomy" id="2682957"/>
    <lineage>
        <taxon>Eukaryota</taxon>
        <taxon>Fungi</taxon>
        <taxon>Dikarya</taxon>
        <taxon>Basidiomycota</taxon>
        <taxon>Agaricomycotina</taxon>
        <taxon>Agaricomycetes</taxon>
        <taxon>Agaricomycetidae</taxon>
        <taxon>Agaricales</taxon>
        <taxon>Marasmiineae</taxon>
        <taxon>Omphalotaceae</taxon>
        <taxon>Marasmiellus</taxon>
    </lineage>
</organism>
<keyword evidence="2" id="KW-1185">Reference proteome</keyword>
<accession>A0ABR1JJQ2</accession>
<dbReference type="Gene3D" id="1.10.600.10">
    <property type="entry name" value="Farnesyl Diphosphate Synthase"/>
    <property type="match status" value="1"/>
</dbReference>
<reference evidence="1 2" key="1">
    <citation type="submission" date="2024-01" db="EMBL/GenBank/DDBJ databases">
        <title>A draft genome for the cacao thread blight pathogen Marasmiellus scandens.</title>
        <authorList>
            <person name="Baruah I.K."/>
            <person name="Leung J."/>
            <person name="Bukari Y."/>
            <person name="Amoako-Attah I."/>
            <person name="Meinhardt L.W."/>
            <person name="Bailey B.A."/>
            <person name="Cohen S.P."/>
        </authorList>
    </citation>
    <scope>NUCLEOTIDE SEQUENCE [LARGE SCALE GENOMIC DNA]</scope>
    <source>
        <strain evidence="1 2">GH-19</strain>
    </source>
</reference>